<dbReference type="CDD" id="cd03192">
    <property type="entry name" value="GST_C_Sigma_like"/>
    <property type="match status" value="1"/>
</dbReference>
<dbReference type="Pfam" id="PF14497">
    <property type="entry name" value="GST_C_3"/>
    <property type="match status" value="1"/>
</dbReference>
<dbReference type="InterPro" id="IPR010987">
    <property type="entry name" value="Glutathione-S-Trfase_C-like"/>
</dbReference>
<dbReference type="InterPro" id="IPR004046">
    <property type="entry name" value="GST_C"/>
</dbReference>
<dbReference type="Gene3D" id="1.20.1050.10">
    <property type="match status" value="1"/>
</dbReference>
<protein>
    <recommendedName>
        <fullName evidence="1">GST C-terminal domain-containing protein</fullName>
    </recommendedName>
</protein>
<accession>A0A8J9UV76</accession>
<gene>
    <name evidence="2" type="ORF">BINO364_LOCUS11057</name>
</gene>
<organism evidence="2 3">
    <name type="scientific">Brenthis ino</name>
    <name type="common">lesser marbled fritillary</name>
    <dbReference type="NCBI Taxonomy" id="405034"/>
    <lineage>
        <taxon>Eukaryota</taxon>
        <taxon>Metazoa</taxon>
        <taxon>Ecdysozoa</taxon>
        <taxon>Arthropoda</taxon>
        <taxon>Hexapoda</taxon>
        <taxon>Insecta</taxon>
        <taxon>Pterygota</taxon>
        <taxon>Neoptera</taxon>
        <taxon>Endopterygota</taxon>
        <taxon>Lepidoptera</taxon>
        <taxon>Glossata</taxon>
        <taxon>Ditrysia</taxon>
        <taxon>Papilionoidea</taxon>
        <taxon>Nymphalidae</taxon>
        <taxon>Heliconiinae</taxon>
        <taxon>Argynnini</taxon>
        <taxon>Brenthis</taxon>
    </lineage>
</organism>
<dbReference type="OrthoDB" id="414243at2759"/>
<reference evidence="2" key="1">
    <citation type="submission" date="2021-12" db="EMBL/GenBank/DDBJ databases">
        <authorList>
            <person name="Martin H S."/>
        </authorList>
    </citation>
    <scope>NUCLEOTIDE SEQUENCE</scope>
</reference>
<proteinExistence type="predicted"/>
<name>A0A8J9UV76_9NEOP</name>
<evidence type="ECO:0000259" key="1">
    <source>
        <dbReference type="PROSITE" id="PS50405"/>
    </source>
</evidence>
<evidence type="ECO:0000313" key="3">
    <source>
        <dbReference type="Proteomes" id="UP000838878"/>
    </source>
</evidence>
<dbReference type="Proteomes" id="UP000838878">
    <property type="component" value="Chromosome 5"/>
</dbReference>
<sequence length="104" mass="12398">MLEVYYEKLAVFKEMKHEDNVKNLYPGILSKLDEVIEANNGYIALGKLTWADFFFAGIFDYLKVMLRMPDLEKKYPSYRLVIDHLYSIPDVQKYSKNIQLEFNY</sequence>
<dbReference type="EMBL" id="OV170225">
    <property type="protein sequence ID" value="CAH0725479.1"/>
    <property type="molecule type" value="Genomic_DNA"/>
</dbReference>
<dbReference type="AlphaFoldDB" id="A0A8J9UV76"/>
<feature type="domain" description="GST C-terminal" evidence="1">
    <location>
        <begin position="1"/>
        <end position="104"/>
    </location>
</feature>
<dbReference type="InterPro" id="IPR036282">
    <property type="entry name" value="Glutathione-S-Trfase_C_sf"/>
</dbReference>
<dbReference type="SUPFAM" id="SSF47616">
    <property type="entry name" value="GST C-terminal domain-like"/>
    <property type="match status" value="1"/>
</dbReference>
<evidence type="ECO:0000313" key="2">
    <source>
        <dbReference type="EMBL" id="CAH0725479.1"/>
    </source>
</evidence>
<feature type="non-terminal residue" evidence="2">
    <location>
        <position position="104"/>
    </location>
</feature>
<dbReference type="PROSITE" id="PS50405">
    <property type="entry name" value="GST_CTER"/>
    <property type="match status" value="1"/>
</dbReference>
<keyword evidence="3" id="KW-1185">Reference proteome</keyword>